<keyword evidence="3" id="KW-1185">Reference proteome</keyword>
<dbReference type="EMBL" id="JAENGY010001432">
    <property type="protein sequence ID" value="KAG6949382.1"/>
    <property type="molecule type" value="Genomic_DNA"/>
</dbReference>
<comment type="caution">
    <text evidence="2">The sequence shown here is derived from an EMBL/GenBank/DDBJ whole genome shotgun (WGS) entry which is preliminary data.</text>
</comment>
<sequence>LYCYWCVGSLVVTTATGRDFPVVDFICLKEQTETISTILDYFKKTNPPWRDVETVVIDKDFVEWRVLKECFPKAKILLCQFHTISYWKKVTQRSVYRISVSQREEMLELMMKMLYSPTLTAYESGYKALKQYCKTNKKQSFFAYFDKNWNACNEMWSNFARGKYFTAGNTTTNRIESNWNQLKMLL</sequence>
<dbReference type="Pfam" id="PF21056">
    <property type="entry name" value="ZSWIM1-3_RNaseH-like"/>
    <property type="match status" value="1"/>
</dbReference>
<reference evidence="2" key="1">
    <citation type="submission" date="2021-01" db="EMBL/GenBank/DDBJ databases">
        <title>Phytophthora aleatoria, a newly-described species from Pinus radiata is distinct from Phytophthora cactorum isolates based on comparative genomics.</title>
        <authorList>
            <person name="Mcdougal R."/>
            <person name="Panda P."/>
            <person name="Williams N."/>
            <person name="Studholme D.J."/>
        </authorList>
    </citation>
    <scope>NUCLEOTIDE SEQUENCE</scope>
    <source>
        <strain evidence="2">NZFS 4037</strain>
    </source>
</reference>
<dbReference type="Proteomes" id="UP000709295">
    <property type="component" value="Unassembled WGS sequence"/>
</dbReference>
<evidence type="ECO:0000313" key="3">
    <source>
        <dbReference type="Proteomes" id="UP000709295"/>
    </source>
</evidence>
<evidence type="ECO:0000259" key="1">
    <source>
        <dbReference type="Pfam" id="PF21056"/>
    </source>
</evidence>
<proteinExistence type="predicted"/>
<dbReference type="InterPro" id="IPR052579">
    <property type="entry name" value="Zinc_finger_SWIM"/>
</dbReference>
<feature type="non-terminal residue" evidence="2">
    <location>
        <position position="186"/>
    </location>
</feature>
<dbReference type="PANTHER" id="PTHR31569">
    <property type="entry name" value="SWIM-TYPE DOMAIN-CONTAINING PROTEIN"/>
    <property type="match status" value="1"/>
</dbReference>
<feature type="domain" description="ZSWIM1/3 RNaseH-like" evidence="1">
    <location>
        <begin position="8"/>
        <end position="77"/>
    </location>
</feature>
<name>A0A8J5IFM3_9STRA</name>
<dbReference type="AlphaFoldDB" id="A0A8J5IFM3"/>
<evidence type="ECO:0000313" key="2">
    <source>
        <dbReference type="EMBL" id="KAG6949382.1"/>
    </source>
</evidence>
<dbReference type="InterPro" id="IPR048324">
    <property type="entry name" value="ZSWIM1-3_RNaseH-like"/>
</dbReference>
<dbReference type="PANTHER" id="PTHR31569:SF4">
    <property type="entry name" value="SWIM-TYPE DOMAIN-CONTAINING PROTEIN"/>
    <property type="match status" value="1"/>
</dbReference>
<protein>
    <recommendedName>
        <fullName evidence="1">ZSWIM1/3 RNaseH-like domain-containing protein</fullName>
    </recommendedName>
</protein>
<gene>
    <name evidence="2" type="ORF">JG688_00014653</name>
</gene>
<feature type="non-terminal residue" evidence="2">
    <location>
        <position position="1"/>
    </location>
</feature>
<accession>A0A8J5IFM3</accession>
<organism evidence="2 3">
    <name type="scientific">Phytophthora aleatoria</name>
    <dbReference type="NCBI Taxonomy" id="2496075"/>
    <lineage>
        <taxon>Eukaryota</taxon>
        <taxon>Sar</taxon>
        <taxon>Stramenopiles</taxon>
        <taxon>Oomycota</taxon>
        <taxon>Peronosporomycetes</taxon>
        <taxon>Peronosporales</taxon>
        <taxon>Peronosporaceae</taxon>
        <taxon>Phytophthora</taxon>
    </lineage>
</organism>